<protein>
    <recommendedName>
        <fullName evidence="4">Apple domain-containing protein</fullName>
    </recommendedName>
</protein>
<evidence type="ECO:0000313" key="3">
    <source>
        <dbReference type="Proteomes" id="UP000001798"/>
    </source>
</evidence>
<dbReference type="OrthoDB" id="3554153at2759"/>
<evidence type="ECO:0008006" key="4">
    <source>
        <dbReference type="Google" id="ProtNLM"/>
    </source>
</evidence>
<evidence type="ECO:0000256" key="1">
    <source>
        <dbReference type="SAM" id="MobiDB-lite"/>
    </source>
</evidence>
<dbReference type="KEGG" id="bfu:BCIN_09g06650"/>
<dbReference type="Proteomes" id="UP000001798">
    <property type="component" value="Chromosome 9"/>
</dbReference>
<dbReference type="VEuPathDB" id="FungiDB:Bcin09g06650"/>
<organism evidence="2 3">
    <name type="scientific">Botryotinia fuckeliana (strain B05.10)</name>
    <name type="common">Noble rot fungus</name>
    <name type="synonym">Botrytis cinerea</name>
    <dbReference type="NCBI Taxonomy" id="332648"/>
    <lineage>
        <taxon>Eukaryota</taxon>
        <taxon>Fungi</taxon>
        <taxon>Dikarya</taxon>
        <taxon>Ascomycota</taxon>
        <taxon>Pezizomycotina</taxon>
        <taxon>Leotiomycetes</taxon>
        <taxon>Helotiales</taxon>
        <taxon>Sclerotiniaceae</taxon>
        <taxon>Botrytis</taxon>
    </lineage>
</organism>
<accession>A0A384JU38</accession>
<sequence>MRLLYKATALYLLAGEKLIGAIATNNAHTTQFCFTRYSSESVFSISTTTHTITVPSYTITTYHPEELISVTLPLIVTTTISLSVATSTQIGEATKTVTSNVISTGTVIQTTTLMETTEIGPTITVTAVQSTLIVPASSGFLPLANDPYVIANGGAGGPKKKRREVNIDSKINILMKNNKTKAPATNSPSKPTSFNNRRYSRHHPHQADSPEPIDSSASVPMDSDIGAKLKRWWFDSWWTGTRYPSLVYCREIVRNVQTRTITLQPQGGSTTTLPQEVATSVILSTTTQIITSTPSTTTTVVQSENVTSIITEKDVITHGSPTTTTAFPPQATLFDMCQENNIVATVGGATIDYSLPSYGPSSLQLHWTYIADPYIKPYNCCAICAQSSTCVGYFYNIDTTANPGPAVTCFTHEATDGVCDPSGIRYVFRADPNRSTLFPDIVGNGNCGKGQLDTGARPTLDGKM</sequence>
<dbReference type="RefSeq" id="XP_001553255.2">
    <property type="nucleotide sequence ID" value="XM_001553205.2"/>
</dbReference>
<dbReference type="EMBL" id="CP009813">
    <property type="protein sequence ID" value="ATZ53907.1"/>
    <property type="molecule type" value="Genomic_DNA"/>
</dbReference>
<evidence type="ECO:0000313" key="2">
    <source>
        <dbReference type="EMBL" id="ATZ53907.1"/>
    </source>
</evidence>
<dbReference type="AlphaFoldDB" id="A0A384JU38"/>
<feature type="region of interest" description="Disordered" evidence="1">
    <location>
        <begin position="176"/>
        <end position="220"/>
    </location>
</feature>
<name>A0A384JU38_BOTFB</name>
<reference evidence="2 3" key="3">
    <citation type="journal article" date="2017" name="Mol. Plant Pathol.">
        <title>A gapless genome sequence of the fungus Botrytis cinerea.</title>
        <authorList>
            <person name="Van Kan J.A."/>
            <person name="Stassen J.H."/>
            <person name="Mosbach A."/>
            <person name="Van Der Lee T.A."/>
            <person name="Faino L."/>
            <person name="Farmer A.D."/>
            <person name="Papasotiriou D.G."/>
            <person name="Zhou S."/>
            <person name="Seidl M.F."/>
            <person name="Cottam E."/>
            <person name="Edel D."/>
            <person name="Hahn M."/>
            <person name="Schwartz D.C."/>
            <person name="Dietrich R.A."/>
            <person name="Widdison S."/>
            <person name="Scalliet G."/>
        </authorList>
    </citation>
    <scope>NUCLEOTIDE SEQUENCE [LARGE SCALE GENOMIC DNA]</scope>
    <source>
        <strain evidence="2 3">B05.10</strain>
    </source>
</reference>
<dbReference type="GeneID" id="5433763"/>
<gene>
    <name evidence="2" type="ORF">BCIN_09g06650</name>
</gene>
<reference evidence="2 3" key="1">
    <citation type="journal article" date="2011" name="PLoS Genet.">
        <title>Genomic analysis of the necrotrophic fungal pathogens Sclerotinia sclerotiorum and Botrytis cinerea.</title>
        <authorList>
            <person name="Amselem J."/>
            <person name="Cuomo C.A."/>
            <person name="van Kan J.A."/>
            <person name="Viaud M."/>
            <person name="Benito E.P."/>
            <person name="Couloux A."/>
            <person name="Coutinho P.M."/>
            <person name="de Vries R.P."/>
            <person name="Dyer P.S."/>
            <person name="Fillinger S."/>
            <person name="Fournier E."/>
            <person name="Gout L."/>
            <person name="Hahn M."/>
            <person name="Kohn L."/>
            <person name="Lapalu N."/>
            <person name="Plummer K.M."/>
            <person name="Pradier J.M."/>
            <person name="Quevillon E."/>
            <person name="Sharon A."/>
            <person name="Simon A."/>
            <person name="ten Have A."/>
            <person name="Tudzynski B."/>
            <person name="Tudzynski P."/>
            <person name="Wincker P."/>
            <person name="Andrew M."/>
            <person name="Anthouard V."/>
            <person name="Beever R.E."/>
            <person name="Beffa R."/>
            <person name="Benoit I."/>
            <person name="Bouzid O."/>
            <person name="Brault B."/>
            <person name="Chen Z."/>
            <person name="Choquer M."/>
            <person name="Collemare J."/>
            <person name="Cotton P."/>
            <person name="Danchin E.G."/>
            <person name="Da Silva C."/>
            <person name="Gautier A."/>
            <person name="Giraud C."/>
            <person name="Giraud T."/>
            <person name="Gonzalez C."/>
            <person name="Grossetete S."/>
            <person name="Guldener U."/>
            <person name="Henrissat B."/>
            <person name="Howlett B.J."/>
            <person name="Kodira C."/>
            <person name="Kretschmer M."/>
            <person name="Lappartient A."/>
            <person name="Leroch M."/>
            <person name="Levis C."/>
            <person name="Mauceli E."/>
            <person name="Neuveglise C."/>
            <person name="Oeser B."/>
            <person name="Pearson M."/>
            <person name="Poulain J."/>
            <person name="Poussereau N."/>
            <person name="Quesneville H."/>
            <person name="Rascle C."/>
            <person name="Schumacher J."/>
            <person name="Segurens B."/>
            <person name="Sexton A."/>
            <person name="Silva E."/>
            <person name="Sirven C."/>
            <person name="Soanes D.M."/>
            <person name="Talbot N.J."/>
            <person name="Templeton M."/>
            <person name="Yandava C."/>
            <person name="Yarden O."/>
            <person name="Zeng Q."/>
            <person name="Rollins J.A."/>
            <person name="Lebrun M.H."/>
            <person name="Dickman M."/>
        </authorList>
    </citation>
    <scope>NUCLEOTIDE SEQUENCE [LARGE SCALE GENOMIC DNA]</scope>
    <source>
        <strain evidence="2 3">B05.10</strain>
    </source>
</reference>
<keyword evidence="3" id="KW-1185">Reference proteome</keyword>
<proteinExistence type="predicted"/>
<reference evidence="2 3" key="2">
    <citation type="journal article" date="2012" name="Eukaryot. Cell">
        <title>Genome update of Botrytis cinerea strains B05.10 and T4.</title>
        <authorList>
            <person name="Staats M."/>
            <person name="van Kan J.A."/>
        </authorList>
    </citation>
    <scope>NUCLEOTIDE SEQUENCE [LARGE SCALE GENOMIC DNA]</scope>
    <source>
        <strain evidence="2 3">B05.10</strain>
    </source>
</reference>
<feature type="compositionally biased region" description="Polar residues" evidence="1">
    <location>
        <begin position="183"/>
        <end position="197"/>
    </location>
</feature>